<keyword evidence="2" id="KW-0418">Kinase</keyword>
<dbReference type="STRING" id="84035.SAMN05660742_10526"/>
<dbReference type="Proteomes" id="UP000199662">
    <property type="component" value="Unassembled WGS sequence"/>
</dbReference>
<organism evidence="2 3">
    <name type="scientific">Propionispira arboris</name>
    <dbReference type="NCBI Taxonomy" id="84035"/>
    <lineage>
        <taxon>Bacteria</taxon>
        <taxon>Bacillati</taxon>
        <taxon>Bacillota</taxon>
        <taxon>Negativicutes</taxon>
        <taxon>Selenomonadales</taxon>
        <taxon>Selenomonadaceae</taxon>
        <taxon>Propionispira</taxon>
    </lineage>
</organism>
<name>A0A1H6XGV2_9FIRM</name>
<dbReference type="Pfam" id="PF00485">
    <property type="entry name" value="PRK"/>
    <property type="match status" value="1"/>
</dbReference>
<gene>
    <name evidence="2" type="ORF">SAMN05660742_10526</name>
</gene>
<evidence type="ECO:0000313" key="2">
    <source>
        <dbReference type="EMBL" id="SEJ25917.1"/>
    </source>
</evidence>
<dbReference type="RefSeq" id="WP_091830162.1">
    <property type="nucleotide sequence ID" value="NZ_FNZK01000005.1"/>
</dbReference>
<dbReference type="SUPFAM" id="SSF52540">
    <property type="entry name" value="P-loop containing nucleoside triphosphate hydrolases"/>
    <property type="match status" value="1"/>
</dbReference>
<dbReference type="GO" id="GO:0005524">
    <property type="term" value="F:ATP binding"/>
    <property type="evidence" value="ECO:0007669"/>
    <property type="project" value="InterPro"/>
</dbReference>
<dbReference type="GO" id="GO:0016301">
    <property type="term" value="F:kinase activity"/>
    <property type="evidence" value="ECO:0007669"/>
    <property type="project" value="UniProtKB-KW"/>
</dbReference>
<dbReference type="AlphaFoldDB" id="A0A1H6XGV2"/>
<dbReference type="Gene3D" id="3.40.50.300">
    <property type="entry name" value="P-loop containing nucleotide triphosphate hydrolases"/>
    <property type="match status" value="1"/>
</dbReference>
<protein>
    <submittedName>
        <fullName evidence="2">Uridine kinase</fullName>
    </submittedName>
</protein>
<reference evidence="2 3" key="1">
    <citation type="submission" date="2016-10" db="EMBL/GenBank/DDBJ databases">
        <authorList>
            <person name="de Groot N.N."/>
        </authorList>
    </citation>
    <scope>NUCLEOTIDE SEQUENCE [LARGE SCALE GENOMIC DNA]</scope>
    <source>
        <strain evidence="2 3">DSM 2179</strain>
    </source>
</reference>
<accession>A0A1H6XGV2</accession>
<feature type="domain" description="Phosphoribulokinase/uridine kinase" evidence="1">
    <location>
        <begin position="289"/>
        <end position="486"/>
    </location>
</feature>
<dbReference type="InterPro" id="IPR018163">
    <property type="entry name" value="Thr/Ala-tRNA-synth_IIc_edit"/>
</dbReference>
<dbReference type="CDD" id="cd02028">
    <property type="entry name" value="UMPK_like"/>
    <property type="match status" value="1"/>
</dbReference>
<dbReference type="Gene3D" id="3.30.980.10">
    <property type="entry name" value="Threonyl-trna Synthetase, Chain A, domain 2"/>
    <property type="match status" value="1"/>
</dbReference>
<evidence type="ECO:0000259" key="1">
    <source>
        <dbReference type="Pfam" id="PF00485"/>
    </source>
</evidence>
<keyword evidence="2" id="KW-0808">Transferase</keyword>
<dbReference type="SUPFAM" id="SSF55186">
    <property type="entry name" value="ThrRS/AlaRS common domain"/>
    <property type="match status" value="1"/>
</dbReference>
<proteinExistence type="predicted"/>
<dbReference type="PANTHER" id="PTHR10285">
    <property type="entry name" value="URIDINE KINASE"/>
    <property type="match status" value="1"/>
</dbReference>
<dbReference type="InterPro" id="IPR006083">
    <property type="entry name" value="PRK/URK"/>
</dbReference>
<dbReference type="EMBL" id="FNZK01000005">
    <property type="protein sequence ID" value="SEJ25917.1"/>
    <property type="molecule type" value="Genomic_DNA"/>
</dbReference>
<evidence type="ECO:0000313" key="3">
    <source>
        <dbReference type="Proteomes" id="UP000199662"/>
    </source>
</evidence>
<dbReference type="InterPro" id="IPR027417">
    <property type="entry name" value="P-loop_NTPase"/>
</dbReference>
<keyword evidence="3" id="KW-1185">Reference proteome</keyword>
<sequence length="553" mass="63575">MQEIIDEIKRTDKIYSETMKLEEISRDFQQFHQAPIVAAKIDNILKALQSPIGQYQSLVFVDMTSEDGIKVYRRSVMFLLIIAIHELFEDADLIVEHSINKGLYCEVHGDKFLNERDIETIEQRMRKIVAEKREINKKTLSKADAVRLFKQTGQIEKANLIASLQQETVSIYCCGEFYDYLYGPMLPSTASLDLFAIDYYKPGLIVRTPERDDPTQVSELLEQSKLAAVFSEAQNWAKILHCDYVSDLNRYNKNKMMGDIIRISEALHEKKIGQIADFITGNIQKIRLILIAGPSSSGKTTFAQRLRIQLRVNGIEPISISLDDYFLDRNFTPRNEKGEYDFEALGALDVELFNQHLLKLLAGDTVEIPHYNFVTGKREWHNHLLQVGETQPIILEGIHGLNEELTKSIERAAKFKIYISALTQMAIDGHNRIPTTDARLIRRMVRDHQSRGAYALKTIKQWPDVRAGEEKNIFPYQEEADVMFNSALIYELSILKKYATPLLEKVSHDVPEYSEAIRLLDFLEYFNDVYAEEDIPNNSILREFIGKSCFSVG</sequence>